<dbReference type="AlphaFoldDB" id="A1BGW9"/>
<dbReference type="STRING" id="290317.Cpha266_1625"/>
<evidence type="ECO:0000313" key="1">
    <source>
        <dbReference type="EMBL" id="ABL65646.1"/>
    </source>
</evidence>
<dbReference type="eggNOG" id="COG3311">
    <property type="taxonomic scope" value="Bacteria"/>
</dbReference>
<organism evidence="1 2">
    <name type="scientific">Chlorobium phaeobacteroides (strain DSM 266 / SMG 266 / 2430)</name>
    <dbReference type="NCBI Taxonomy" id="290317"/>
    <lineage>
        <taxon>Bacteria</taxon>
        <taxon>Pseudomonadati</taxon>
        <taxon>Chlorobiota</taxon>
        <taxon>Chlorobiia</taxon>
        <taxon>Chlorobiales</taxon>
        <taxon>Chlorobiaceae</taxon>
        <taxon>Chlorobium/Pelodictyon group</taxon>
        <taxon>Chlorobium</taxon>
    </lineage>
</organism>
<dbReference type="Pfam" id="PF05930">
    <property type="entry name" value="Phage_AlpA"/>
    <property type="match status" value="1"/>
</dbReference>
<name>A1BGW9_CHLPD</name>
<reference evidence="1 2" key="1">
    <citation type="submission" date="2006-12" db="EMBL/GenBank/DDBJ databases">
        <title>Complete sequence of Chlorobium phaeobacteroides DSM 266.</title>
        <authorList>
            <consortium name="US DOE Joint Genome Institute"/>
            <person name="Copeland A."/>
            <person name="Lucas S."/>
            <person name="Lapidus A."/>
            <person name="Barry K."/>
            <person name="Detter J.C."/>
            <person name="Glavina del Rio T."/>
            <person name="Hammon N."/>
            <person name="Israni S."/>
            <person name="Pitluck S."/>
            <person name="Goltsman E."/>
            <person name="Schmutz J."/>
            <person name="Larimer F."/>
            <person name="Land M."/>
            <person name="Hauser L."/>
            <person name="Mikhailova N."/>
            <person name="Li T."/>
            <person name="Overmann J."/>
            <person name="Bryant D.A."/>
            <person name="Richardson P."/>
        </authorList>
    </citation>
    <scope>NUCLEOTIDE SEQUENCE [LARGE SCALE GENOMIC DNA]</scope>
    <source>
        <strain evidence="1 2">DSM 266</strain>
    </source>
</reference>
<protein>
    <submittedName>
        <fullName evidence="1">Phage transcriptional regulator, AlpA</fullName>
    </submittedName>
</protein>
<dbReference type="KEGG" id="cph:Cpha266_1625"/>
<dbReference type="EMBL" id="CP000492">
    <property type="protein sequence ID" value="ABL65646.1"/>
    <property type="molecule type" value="Genomic_DNA"/>
</dbReference>
<gene>
    <name evidence="1" type="ordered locus">Cpha266_1625</name>
</gene>
<accession>A1BGW9</accession>
<sequence length="77" mass="8936">MMNVSRFYRLREIIGDRKQGIPGIVPISRAAWYAGIKEGRYPKPVKLSEKTSAWRASDIEMLVERLSKGLWNEQVEE</sequence>
<proteinExistence type="predicted"/>
<evidence type="ECO:0000313" key="2">
    <source>
        <dbReference type="Proteomes" id="UP000008701"/>
    </source>
</evidence>
<dbReference type="InterPro" id="IPR010260">
    <property type="entry name" value="AlpA"/>
</dbReference>
<dbReference type="Gene3D" id="1.10.238.160">
    <property type="match status" value="1"/>
</dbReference>
<keyword evidence="2" id="KW-1185">Reference proteome</keyword>
<dbReference type="Proteomes" id="UP000008701">
    <property type="component" value="Chromosome"/>
</dbReference>
<dbReference type="HOGENOM" id="CLU_140176_11_4_10"/>